<dbReference type="CDD" id="cd05930">
    <property type="entry name" value="A_NRPS"/>
    <property type="match status" value="1"/>
</dbReference>
<comment type="caution">
    <text evidence="5">The sequence shown here is derived from an EMBL/GenBank/DDBJ whole genome shotgun (WGS) entry which is preliminary data.</text>
</comment>
<dbReference type="SUPFAM" id="SSF47336">
    <property type="entry name" value="ACP-like"/>
    <property type="match status" value="2"/>
</dbReference>
<dbReference type="CDD" id="cd19540">
    <property type="entry name" value="LCL_NRPS-like"/>
    <property type="match status" value="1"/>
</dbReference>
<dbReference type="RefSeq" id="WP_307112427.1">
    <property type="nucleotide sequence ID" value="NZ_JAURUE010000005.1"/>
</dbReference>
<dbReference type="SMART" id="SM00824">
    <property type="entry name" value="PKS_TE"/>
    <property type="match status" value="1"/>
</dbReference>
<dbReference type="SUPFAM" id="SSF52777">
    <property type="entry name" value="CoA-dependent acyltransferases"/>
    <property type="match status" value="2"/>
</dbReference>
<dbReference type="Pfam" id="PF00550">
    <property type="entry name" value="PP-binding"/>
    <property type="match status" value="2"/>
</dbReference>
<keyword evidence="6" id="KW-1185">Reference proteome</keyword>
<dbReference type="Proteomes" id="UP001234880">
    <property type="component" value="Unassembled WGS sequence"/>
</dbReference>
<evidence type="ECO:0000256" key="3">
    <source>
        <dbReference type="ARBA" id="ARBA00022553"/>
    </source>
</evidence>
<gene>
    <name evidence="5" type="ORF">JOF35_008820</name>
</gene>
<dbReference type="InterPro" id="IPR009081">
    <property type="entry name" value="PP-bd_ACP"/>
</dbReference>
<dbReference type="InterPro" id="IPR036736">
    <property type="entry name" value="ACP-like_sf"/>
</dbReference>
<dbReference type="PANTHER" id="PTHR45527">
    <property type="entry name" value="NONRIBOSOMAL PEPTIDE SYNTHETASE"/>
    <property type="match status" value="1"/>
</dbReference>
<dbReference type="InterPro" id="IPR029058">
    <property type="entry name" value="AB_hydrolase_fold"/>
</dbReference>
<dbReference type="InterPro" id="IPR045851">
    <property type="entry name" value="AMP-bd_C_sf"/>
</dbReference>
<feature type="domain" description="Carrier" evidence="4">
    <location>
        <begin position="1066"/>
        <end position="1141"/>
    </location>
</feature>
<dbReference type="InterPro" id="IPR020806">
    <property type="entry name" value="PKS_PP-bd"/>
</dbReference>
<dbReference type="Gene3D" id="3.40.50.12780">
    <property type="entry name" value="N-terminal domain of ligase-like"/>
    <property type="match status" value="1"/>
</dbReference>
<comment type="cofactor">
    <cofactor evidence="1">
        <name>pantetheine 4'-phosphate</name>
        <dbReference type="ChEBI" id="CHEBI:47942"/>
    </cofactor>
</comment>
<dbReference type="Gene3D" id="3.40.50.1820">
    <property type="entry name" value="alpha/beta hydrolase"/>
    <property type="match status" value="1"/>
</dbReference>
<dbReference type="Pfam" id="PF00501">
    <property type="entry name" value="AMP-binding"/>
    <property type="match status" value="1"/>
</dbReference>
<dbReference type="SUPFAM" id="SSF56801">
    <property type="entry name" value="Acetyl-CoA synthetase-like"/>
    <property type="match status" value="1"/>
</dbReference>
<sequence length="1416" mass="152245">MKDRTPRTIRSQLLCELFAAVLDVPSVDLDDNFFLRGGHSLLATRLVSRIRSALNVELVVRDLFEAPTVRALNRQLDGPRALRPVLEKGDRPERIPASAGQRRLWFVEQMDGAGTVYNMPVAVRLTGQLDRDALHAALADVVGRHEALRTRFRQDEGILHQEVVDPELARPELHVLVTSEGELAAALEATAAHRFDLARDIPFRAMLFALGTDSHVLLLLVHHIAGDGWSLGVLGHDLAKAYEARLAGRAPAWEPPPVQSADHTLWHERLLGDQDDPASVAATQLAYWKKALEGLPQELTLPTDRPRPHVASYRGGTVSLDLPPELHARLQTVARENKATLFMVLQGALAALLTRLGAGTDIPVGSPVAGRTDEALDEVIGLFLNTLVLRVDTSGDPEFRVLVERVRETALEAYVHQDIPFDRLVEVLNPARSLSRHPLFQVSMVLQNAPDGEMWMPGLSVMPERVGTGDAKFDLLFAFEDTYDAQGAPIGIRGELEYSRDLFERATAERIASCLTHLLHAVAADARRRIGALPLLDEAERRRILAHGQGTTAPAADHTLPELFARQVAAAPDRTTLYAGDTSLTYAELNARANRLAHRLIEAGAGPERFVALLLPRGAHLVTAVLAVLKTGAAYVPVDPDYPADRVAGILDDVRPALGLATAPTLAGLGDRDGTPWLLLDDPESLASVEDQPTADPSDADRTCALHPRHPAYVIYTSGSTGRPKGVVVTHANAANLMAWAAEEFGTEGLAHVLFTSSLSFDASVFELLAPLMCGGSVEVLPSLLALAERPADAPAPSVVFGVPTAMDHLAAQGALDLSARTVLLGGEELPAVTANRVRDALSAQRVHNIYGPTETTVYATSWRCPVGIEGKPPIGRPLRNVTVRLLDENLAPVPWGAPAELFVAGAGVTRGYFRRPGLTAERYLPDPYGPPGSRMYRTGDRARYDADGNLCYLGRGDEQVKVRGFRIELGEVESALDRHPAVASSVVTVRTDHTGTRQLVAYAVPASGNATPSAAEVRAHVAKLLPAHMVPATVVFLDDLPLSPNGKLDRAALPAPRFAPRAGQAPRTPAEDSLCELFAEVLGMPGVGVDDSFFDLGGHSLLTFRLVNRIEAVLGARLSAQRVFETPTVRGLARRLADHSGSASVADSGPLDPLIRINAGTHDRPLFCVHPITGLSWSYATLLPYLGPEHPVYGLQATGLTDTENLPGSLEELAAAYARRIQEVRPTGPYRLLGWSLGGIIAHAVATRLRRLGEEVELLALVDSYPLAAQGIPADHLDDGPEVEQAVLAALLPSIDRFTAHAPDTVHDRSDVAARLADALELAADKATALVDAAVHHFRLAAAYRPDTFTGRVLLFTATTGTPPGLAEIAWAGHVDRPVDVIPVVGEHFGMLRGPAVETIGRVLARQLAAGPDRP</sequence>
<keyword evidence="3" id="KW-0597">Phosphoprotein</keyword>
<dbReference type="PROSITE" id="PS50075">
    <property type="entry name" value="CARRIER"/>
    <property type="match status" value="2"/>
</dbReference>
<reference evidence="5 6" key="1">
    <citation type="submission" date="2023-07" db="EMBL/GenBank/DDBJ databases">
        <title>Sequencing the genomes of 1000 actinobacteria strains.</title>
        <authorList>
            <person name="Klenk H.-P."/>
        </authorList>
    </citation>
    <scope>NUCLEOTIDE SEQUENCE [LARGE SCALE GENOMIC DNA]</scope>
    <source>
        <strain evidence="5 6">DSM 41600</strain>
    </source>
</reference>
<dbReference type="EMBL" id="JAURUE010000005">
    <property type="protein sequence ID" value="MDP9616462.1"/>
    <property type="molecule type" value="Genomic_DNA"/>
</dbReference>
<dbReference type="NCBIfam" id="TIGR01733">
    <property type="entry name" value="AA-adenyl-dom"/>
    <property type="match status" value="1"/>
</dbReference>
<protein>
    <submittedName>
        <fullName evidence="5">Amino acid adenylation domain-containing protein</fullName>
    </submittedName>
</protein>
<dbReference type="Pfam" id="PF00668">
    <property type="entry name" value="Condensation"/>
    <property type="match status" value="1"/>
</dbReference>
<dbReference type="Gene3D" id="3.30.559.10">
    <property type="entry name" value="Chloramphenicol acetyltransferase-like domain"/>
    <property type="match status" value="1"/>
</dbReference>
<dbReference type="InterPro" id="IPR010071">
    <property type="entry name" value="AA_adenyl_dom"/>
</dbReference>
<dbReference type="SMART" id="SM00823">
    <property type="entry name" value="PKS_PP"/>
    <property type="match status" value="2"/>
</dbReference>
<evidence type="ECO:0000256" key="1">
    <source>
        <dbReference type="ARBA" id="ARBA00001957"/>
    </source>
</evidence>
<organism evidence="5 6">
    <name type="scientific">Streptomyces demainii</name>
    <dbReference type="NCBI Taxonomy" id="588122"/>
    <lineage>
        <taxon>Bacteria</taxon>
        <taxon>Bacillati</taxon>
        <taxon>Actinomycetota</taxon>
        <taxon>Actinomycetes</taxon>
        <taxon>Kitasatosporales</taxon>
        <taxon>Streptomycetaceae</taxon>
        <taxon>Streptomyces</taxon>
    </lineage>
</organism>
<dbReference type="InterPro" id="IPR020802">
    <property type="entry name" value="TesA-like"/>
</dbReference>
<dbReference type="PANTHER" id="PTHR45527:SF1">
    <property type="entry name" value="FATTY ACID SYNTHASE"/>
    <property type="match status" value="1"/>
</dbReference>
<dbReference type="InterPro" id="IPR001031">
    <property type="entry name" value="Thioesterase"/>
</dbReference>
<dbReference type="SUPFAM" id="SSF53474">
    <property type="entry name" value="alpha/beta-Hydrolases"/>
    <property type="match status" value="1"/>
</dbReference>
<dbReference type="InterPro" id="IPR000873">
    <property type="entry name" value="AMP-dep_synth/lig_dom"/>
</dbReference>
<dbReference type="Gene3D" id="1.10.1200.10">
    <property type="entry name" value="ACP-like"/>
    <property type="match status" value="1"/>
</dbReference>
<dbReference type="Pfam" id="PF00975">
    <property type="entry name" value="Thioesterase"/>
    <property type="match status" value="1"/>
</dbReference>
<proteinExistence type="predicted"/>
<evidence type="ECO:0000313" key="5">
    <source>
        <dbReference type="EMBL" id="MDP9616462.1"/>
    </source>
</evidence>
<evidence type="ECO:0000259" key="4">
    <source>
        <dbReference type="PROSITE" id="PS50075"/>
    </source>
</evidence>
<dbReference type="InterPro" id="IPR023213">
    <property type="entry name" value="CAT-like_dom_sf"/>
</dbReference>
<accession>A0ABT9L9L0</accession>
<dbReference type="InterPro" id="IPR001242">
    <property type="entry name" value="Condensation_dom"/>
</dbReference>
<dbReference type="Pfam" id="PF13193">
    <property type="entry name" value="AMP-binding_C"/>
    <property type="match status" value="1"/>
</dbReference>
<dbReference type="Gene3D" id="3.30.300.30">
    <property type="match status" value="1"/>
</dbReference>
<evidence type="ECO:0000256" key="2">
    <source>
        <dbReference type="ARBA" id="ARBA00022450"/>
    </source>
</evidence>
<name>A0ABT9L9L0_9ACTN</name>
<feature type="domain" description="Carrier" evidence="4">
    <location>
        <begin position="5"/>
        <end position="80"/>
    </location>
</feature>
<dbReference type="InterPro" id="IPR025110">
    <property type="entry name" value="AMP-bd_C"/>
</dbReference>
<dbReference type="PROSITE" id="PS00455">
    <property type="entry name" value="AMP_BINDING"/>
    <property type="match status" value="1"/>
</dbReference>
<dbReference type="Gene3D" id="3.30.559.30">
    <property type="entry name" value="Nonribosomal peptide synthetase, condensation domain"/>
    <property type="match status" value="1"/>
</dbReference>
<keyword evidence="2" id="KW-0596">Phosphopantetheine</keyword>
<dbReference type="InterPro" id="IPR042099">
    <property type="entry name" value="ANL_N_sf"/>
</dbReference>
<dbReference type="InterPro" id="IPR020845">
    <property type="entry name" value="AMP-binding_CS"/>
</dbReference>
<evidence type="ECO:0000313" key="6">
    <source>
        <dbReference type="Proteomes" id="UP001234880"/>
    </source>
</evidence>